<organism evidence="1">
    <name type="scientific">Prevotella amnii</name>
    <dbReference type="NCBI Taxonomy" id="419005"/>
    <lineage>
        <taxon>Bacteria</taxon>
        <taxon>Pseudomonadati</taxon>
        <taxon>Bacteroidota</taxon>
        <taxon>Bacteroidia</taxon>
        <taxon>Bacteroidales</taxon>
        <taxon>Prevotellaceae</taxon>
        <taxon>Prevotella</taxon>
    </lineage>
</organism>
<evidence type="ECO:0000313" key="2">
    <source>
        <dbReference type="Proteomes" id="UP000070531"/>
    </source>
</evidence>
<evidence type="ECO:0000313" key="1">
    <source>
        <dbReference type="EMBL" id="KXB75117.1"/>
    </source>
</evidence>
<proteinExistence type="predicted"/>
<gene>
    <name evidence="1" type="ORF">HMPREF1860_01860</name>
</gene>
<dbReference type="STRING" id="419005.HMPREF1860_01860"/>
<dbReference type="EMBL" id="LSDL01000125">
    <property type="protein sequence ID" value="KXB75117.1"/>
    <property type="molecule type" value="Genomic_DNA"/>
</dbReference>
<reference evidence="1 2" key="1">
    <citation type="submission" date="2016-01" db="EMBL/GenBank/DDBJ databases">
        <authorList>
            <person name="Oliw E.H."/>
        </authorList>
    </citation>
    <scope>NUCLEOTIDE SEQUENCE [LARGE SCALE GENOMIC DNA]</scope>
    <source>
        <strain evidence="1 2">DNF00307</strain>
    </source>
</reference>
<protein>
    <submittedName>
        <fullName evidence="1">Uncharacterized protein</fullName>
    </submittedName>
</protein>
<accession>A0A134B591</accession>
<name>A0A134B591_9BACT</name>
<dbReference type="AlphaFoldDB" id="A0A134B591"/>
<comment type="caution">
    <text evidence="1">The sequence shown here is derived from an EMBL/GenBank/DDBJ whole genome shotgun (WGS) entry which is preliminary data.</text>
</comment>
<dbReference type="PATRIC" id="fig|419005.5.peg.1857"/>
<dbReference type="Proteomes" id="UP000070531">
    <property type="component" value="Unassembled WGS sequence"/>
</dbReference>
<sequence>MYKKELTREDKLVMELTGKYMDARDFREFLLDVLLDYSSEVLQRCSTTDGLTINKKTSHNLLTLNMLITLLN</sequence>